<accession>K4A4H9</accession>
<reference evidence="3" key="1">
    <citation type="journal article" date="2012" name="Nat. Biotechnol.">
        <title>Reference genome sequence of the model plant Setaria.</title>
        <authorList>
            <person name="Bennetzen J.L."/>
            <person name="Schmutz J."/>
            <person name="Wang H."/>
            <person name="Percifield R."/>
            <person name="Hawkins J."/>
            <person name="Pontaroli A.C."/>
            <person name="Estep M."/>
            <person name="Feng L."/>
            <person name="Vaughn J.N."/>
            <person name="Grimwood J."/>
            <person name="Jenkins J."/>
            <person name="Barry K."/>
            <person name="Lindquist E."/>
            <person name="Hellsten U."/>
            <person name="Deshpande S."/>
            <person name="Wang X."/>
            <person name="Wu X."/>
            <person name="Mitros T."/>
            <person name="Triplett J."/>
            <person name="Yang X."/>
            <person name="Ye C.Y."/>
            <person name="Mauro-Herrera M."/>
            <person name="Wang L."/>
            <person name="Li P."/>
            <person name="Sharma M."/>
            <person name="Sharma R."/>
            <person name="Ronald P.C."/>
            <person name="Panaud O."/>
            <person name="Kellogg E.A."/>
            <person name="Brutnell T.P."/>
            <person name="Doust A.N."/>
            <person name="Tuskan G.A."/>
            <person name="Rokhsar D."/>
            <person name="Devos K.M."/>
        </authorList>
    </citation>
    <scope>NUCLEOTIDE SEQUENCE [LARGE SCALE GENOMIC DNA]</scope>
    <source>
        <strain evidence="3">cv. Yugu1</strain>
    </source>
</reference>
<feature type="compositionally biased region" description="Basic residues" evidence="1">
    <location>
        <begin position="21"/>
        <end position="37"/>
    </location>
</feature>
<feature type="region of interest" description="Disordered" evidence="1">
    <location>
        <begin position="1"/>
        <end position="77"/>
    </location>
</feature>
<dbReference type="AlphaFoldDB" id="K4A4H9"/>
<dbReference type="InParanoid" id="K4A4H9"/>
<feature type="region of interest" description="Disordered" evidence="1">
    <location>
        <begin position="100"/>
        <end position="120"/>
    </location>
</feature>
<organism evidence="2 3">
    <name type="scientific">Setaria italica</name>
    <name type="common">Foxtail millet</name>
    <name type="synonym">Panicum italicum</name>
    <dbReference type="NCBI Taxonomy" id="4555"/>
    <lineage>
        <taxon>Eukaryota</taxon>
        <taxon>Viridiplantae</taxon>
        <taxon>Streptophyta</taxon>
        <taxon>Embryophyta</taxon>
        <taxon>Tracheophyta</taxon>
        <taxon>Spermatophyta</taxon>
        <taxon>Magnoliopsida</taxon>
        <taxon>Liliopsida</taxon>
        <taxon>Poales</taxon>
        <taxon>Poaceae</taxon>
        <taxon>PACMAD clade</taxon>
        <taxon>Panicoideae</taxon>
        <taxon>Panicodae</taxon>
        <taxon>Paniceae</taxon>
        <taxon>Cenchrinae</taxon>
        <taxon>Setaria</taxon>
    </lineage>
</organism>
<evidence type="ECO:0000256" key="1">
    <source>
        <dbReference type="SAM" id="MobiDB-lite"/>
    </source>
</evidence>
<evidence type="ECO:0000313" key="3">
    <source>
        <dbReference type="Proteomes" id="UP000004995"/>
    </source>
</evidence>
<dbReference type="Gramene" id="KQL25780">
    <property type="protein sequence ID" value="KQL25780"/>
    <property type="gene ID" value="SETIT_033783mg"/>
</dbReference>
<name>K4A4H9_SETIT</name>
<dbReference type="EMBL" id="AGNK02001253">
    <property type="status" value="NOT_ANNOTATED_CDS"/>
    <property type="molecule type" value="Genomic_DNA"/>
</dbReference>
<evidence type="ECO:0000313" key="2">
    <source>
        <dbReference type="EnsemblPlants" id="KQL25780"/>
    </source>
</evidence>
<dbReference type="Proteomes" id="UP000004995">
    <property type="component" value="Unassembled WGS sequence"/>
</dbReference>
<dbReference type="HOGENOM" id="CLU_2053744_0_0_1"/>
<dbReference type="EnsemblPlants" id="KQL25780">
    <property type="protein sequence ID" value="KQL25780"/>
    <property type="gene ID" value="SETIT_033783mg"/>
</dbReference>
<keyword evidence="3" id="KW-1185">Reference proteome</keyword>
<feature type="compositionally biased region" description="Basic residues" evidence="1">
    <location>
        <begin position="47"/>
        <end position="72"/>
    </location>
</feature>
<feature type="compositionally biased region" description="Basic and acidic residues" evidence="1">
    <location>
        <begin position="100"/>
        <end position="110"/>
    </location>
</feature>
<reference evidence="2" key="2">
    <citation type="submission" date="2018-08" db="UniProtKB">
        <authorList>
            <consortium name="EnsemblPlants"/>
        </authorList>
    </citation>
    <scope>IDENTIFICATION</scope>
    <source>
        <strain evidence="2">Yugu1</strain>
    </source>
</reference>
<protein>
    <submittedName>
        <fullName evidence="2">Uncharacterized protein</fullName>
    </submittedName>
</protein>
<sequence>MVQQGPQAQADPALERQWREPRRRPGLAGARHLRRREPGHPGSGQQVRRHLVHPRQHHDQQHRRRAPQRRQPRPPELLELFRDLLAELRLPDGHPLRRCQDRLEQGHRPEPPPCFEEEFG</sequence>
<dbReference type="OMA" id="ERQWREP"/>
<proteinExistence type="predicted"/>